<proteinExistence type="predicted"/>
<evidence type="ECO:0000313" key="2">
    <source>
        <dbReference type="Proteomes" id="UP000005272"/>
    </source>
</evidence>
<protein>
    <submittedName>
        <fullName evidence="1">Uncharacterized protein</fullName>
    </submittedName>
</protein>
<accession>A0A828UF73</accession>
<reference evidence="1 2" key="1">
    <citation type="journal article" date="2012" name="J. Bacteriol.">
        <title>Draft Genome Sequences of the Diarrheagenic Escherichia coli Collection.</title>
        <authorList>
            <person name="Hazen T.H."/>
            <person name="Sahl J.W."/>
            <person name="Redman J.C."/>
            <person name="Morris C.R."/>
            <person name="Daugherty S.C."/>
            <person name="Chibucos M.C."/>
            <person name="Sengamalay N.A."/>
            <person name="Fraser-Liggett C.M."/>
            <person name="Steinsland H."/>
            <person name="Whittam T.S."/>
            <person name="Whittam B."/>
            <person name="Manning S.D."/>
            <person name="Rasko D.A."/>
        </authorList>
    </citation>
    <scope>NUCLEOTIDE SEQUENCE [LARGE SCALE GENOMIC DNA]</scope>
    <source>
        <strain evidence="1 2">DEC2D</strain>
    </source>
</reference>
<dbReference type="Proteomes" id="UP000005272">
    <property type="component" value="Unassembled WGS sequence"/>
</dbReference>
<evidence type="ECO:0000313" key="1">
    <source>
        <dbReference type="EMBL" id="EHU49375.1"/>
    </source>
</evidence>
<name>A0A828UF73_ECOLX</name>
<gene>
    <name evidence="1" type="ORF">ECDEC2D_0048</name>
</gene>
<comment type="caution">
    <text evidence="1">The sequence shown here is derived from an EMBL/GenBank/DDBJ whole genome shotgun (WGS) entry which is preliminary data.</text>
</comment>
<dbReference type="EMBL" id="AIFC01000009">
    <property type="protein sequence ID" value="EHU49375.1"/>
    <property type="molecule type" value="Genomic_DNA"/>
</dbReference>
<sequence>MVTSIFIYVTIRNIQNILAVFFEFDDFYQIMTFFLKSQ</sequence>
<dbReference type="AlphaFoldDB" id="A0A828UF73"/>
<organism evidence="1 2">
    <name type="scientific">Escherichia coli DEC2D</name>
    <dbReference type="NCBI Taxonomy" id="868141"/>
    <lineage>
        <taxon>Bacteria</taxon>
        <taxon>Pseudomonadati</taxon>
        <taxon>Pseudomonadota</taxon>
        <taxon>Gammaproteobacteria</taxon>
        <taxon>Enterobacterales</taxon>
        <taxon>Enterobacteriaceae</taxon>
        <taxon>Escherichia</taxon>
    </lineage>
</organism>